<dbReference type="AlphaFoldDB" id="A0A5C6CXL9"/>
<dbReference type="InterPro" id="IPR036291">
    <property type="entry name" value="NAD(P)-bd_dom_sf"/>
</dbReference>
<dbReference type="CDD" id="cd05374">
    <property type="entry name" value="17beta-HSD-like_SDR_c"/>
    <property type="match status" value="1"/>
</dbReference>
<dbReference type="PRINTS" id="PR00081">
    <property type="entry name" value="GDHRDH"/>
</dbReference>
<evidence type="ECO:0000256" key="3">
    <source>
        <dbReference type="RuleBase" id="RU000363"/>
    </source>
</evidence>
<evidence type="ECO:0000313" key="5">
    <source>
        <dbReference type="Proteomes" id="UP000318437"/>
    </source>
</evidence>
<dbReference type="EC" id="1.3.1.-" evidence="4"/>
<reference evidence="4 5" key="1">
    <citation type="submission" date="2019-02" db="EMBL/GenBank/DDBJ databases">
        <title>Deep-cultivation of Planctomycetes and their phenomic and genomic characterization uncovers novel biology.</title>
        <authorList>
            <person name="Wiegand S."/>
            <person name="Jogler M."/>
            <person name="Boedeker C."/>
            <person name="Pinto D."/>
            <person name="Vollmers J."/>
            <person name="Rivas-Marin E."/>
            <person name="Kohn T."/>
            <person name="Peeters S.H."/>
            <person name="Heuer A."/>
            <person name="Rast P."/>
            <person name="Oberbeckmann S."/>
            <person name="Bunk B."/>
            <person name="Jeske O."/>
            <person name="Meyerdierks A."/>
            <person name="Storesund J.E."/>
            <person name="Kallscheuer N."/>
            <person name="Luecker S."/>
            <person name="Lage O.M."/>
            <person name="Pohl T."/>
            <person name="Merkel B.J."/>
            <person name="Hornburger P."/>
            <person name="Mueller R.-W."/>
            <person name="Bruemmer F."/>
            <person name="Labrenz M."/>
            <person name="Spormann A.M."/>
            <person name="Op Den Camp H."/>
            <person name="Overmann J."/>
            <person name="Amann R."/>
            <person name="Jetten M.S.M."/>
            <person name="Mascher T."/>
            <person name="Medema M.H."/>
            <person name="Devos D.P."/>
            <person name="Kaster A.-K."/>
            <person name="Ovreas L."/>
            <person name="Rohde M."/>
            <person name="Galperin M.Y."/>
            <person name="Jogler C."/>
        </authorList>
    </citation>
    <scope>NUCLEOTIDE SEQUENCE [LARGE SCALE GENOMIC DNA]</scope>
    <source>
        <strain evidence="4 5">Pla144</strain>
    </source>
</reference>
<evidence type="ECO:0000256" key="1">
    <source>
        <dbReference type="ARBA" id="ARBA00006484"/>
    </source>
</evidence>
<name>A0A5C6CXL9_9BACT</name>
<organism evidence="4 5">
    <name type="scientific">Bythopirellula polymerisocia</name>
    <dbReference type="NCBI Taxonomy" id="2528003"/>
    <lineage>
        <taxon>Bacteria</taxon>
        <taxon>Pseudomonadati</taxon>
        <taxon>Planctomycetota</taxon>
        <taxon>Planctomycetia</taxon>
        <taxon>Pirellulales</taxon>
        <taxon>Lacipirellulaceae</taxon>
        <taxon>Bythopirellula</taxon>
    </lineage>
</organism>
<dbReference type="PRINTS" id="PR00080">
    <property type="entry name" value="SDRFAMILY"/>
</dbReference>
<keyword evidence="2 4" id="KW-0560">Oxidoreductase</keyword>
<dbReference type="GO" id="GO:0016491">
    <property type="term" value="F:oxidoreductase activity"/>
    <property type="evidence" value="ECO:0007669"/>
    <property type="project" value="UniProtKB-KW"/>
</dbReference>
<dbReference type="SUPFAM" id="SSF51735">
    <property type="entry name" value="NAD(P)-binding Rossmann-fold domains"/>
    <property type="match status" value="1"/>
</dbReference>
<dbReference type="Pfam" id="PF00106">
    <property type="entry name" value="adh_short"/>
    <property type="match status" value="1"/>
</dbReference>
<comment type="caution">
    <text evidence="4">The sequence shown here is derived from an EMBL/GenBank/DDBJ whole genome shotgun (WGS) entry which is preliminary data.</text>
</comment>
<keyword evidence="5" id="KW-1185">Reference proteome</keyword>
<evidence type="ECO:0000313" key="4">
    <source>
        <dbReference type="EMBL" id="TWU29352.1"/>
    </source>
</evidence>
<accession>A0A5C6CXL9</accession>
<protein>
    <submittedName>
        <fullName evidence="4">Putative ketoacyl reductase</fullName>
        <ecNumber evidence="4">1.3.1.-</ecNumber>
    </submittedName>
</protein>
<dbReference type="PANTHER" id="PTHR44169:SF6">
    <property type="entry name" value="NADPH-DEPENDENT 1-ACYLDIHYDROXYACETONE PHOSPHATE REDUCTASE"/>
    <property type="match status" value="1"/>
</dbReference>
<proteinExistence type="inferred from homology"/>
<evidence type="ECO:0000256" key="2">
    <source>
        <dbReference type="ARBA" id="ARBA00023002"/>
    </source>
</evidence>
<comment type="similarity">
    <text evidence="1 3">Belongs to the short-chain dehydrogenases/reductases (SDR) family.</text>
</comment>
<dbReference type="Gene3D" id="3.40.50.720">
    <property type="entry name" value="NAD(P)-binding Rossmann-like Domain"/>
    <property type="match status" value="1"/>
</dbReference>
<sequence>MTEQKNVALVTGASSGIGKAIAEQLLADGLVVYGAARRLEKMADLKRHGAIALEMDITKEGDVARVIDQIVSEVGGVDVLVNNAGFGNYGAMEDTSIEDAKYQFDVNLFGLARITKAVLPHMREQKRGKIVNISSMAGKMYMPMGAWYHGSKHALEGWSDCLRLELDQFGIDVIIIEPGVIETEFDDSMIGPMMERSGNTAYSELANKVKVASIEAYGEGTATPASAVAKTVSQAIKSRKPKTRYIVGKMARPMIFARKWLGDRLFDKIVEWSI</sequence>
<dbReference type="Proteomes" id="UP000318437">
    <property type="component" value="Unassembled WGS sequence"/>
</dbReference>
<dbReference type="OrthoDB" id="9775296at2"/>
<dbReference type="RefSeq" id="WP_146447391.1">
    <property type="nucleotide sequence ID" value="NZ_SJPS01000001.1"/>
</dbReference>
<gene>
    <name evidence="4" type="primary">actIII_1</name>
    <name evidence="4" type="ORF">Pla144_01280</name>
</gene>
<dbReference type="PANTHER" id="PTHR44169">
    <property type="entry name" value="NADPH-DEPENDENT 1-ACYLDIHYDROXYACETONE PHOSPHATE REDUCTASE"/>
    <property type="match status" value="1"/>
</dbReference>
<dbReference type="InterPro" id="IPR002347">
    <property type="entry name" value="SDR_fam"/>
</dbReference>
<dbReference type="EMBL" id="SJPS01000001">
    <property type="protein sequence ID" value="TWU29352.1"/>
    <property type="molecule type" value="Genomic_DNA"/>
</dbReference>
<dbReference type="NCBIfam" id="NF004826">
    <property type="entry name" value="PRK06182.1"/>
    <property type="match status" value="1"/>
</dbReference>